<keyword evidence="2" id="KW-0472">Membrane</keyword>
<dbReference type="Pfam" id="PF00226">
    <property type="entry name" value="DnaJ"/>
    <property type="match status" value="1"/>
</dbReference>
<feature type="region of interest" description="Disordered" evidence="1">
    <location>
        <begin position="68"/>
        <end position="89"/>
    </location>
</feature>
<dbReference type="Gene3D" id="1.10.287.110">
    <property type="entry name" value="DnaJ domain"/>
    <property type="match status" value="1"/>
</dbReference>
<feature type="transmembrane region" description="Helical" evidence="2">
    <location>
        <begin position="537"/>
        <end position="559"/>
    </location>
</feature>
<dbReference type="Pfam" id="PF13355">
    <property type="entry name" value="ARC6-like_IMS"/>
    <property type="match status" value="1"/>
</dbReference>
<dbReference type="PANTHER" id="PTHR33925">
    <property type="entry name" value="PLASTID DIVISION PROTEIN CDP1, CHLOROPLASTIC-RELATED"/>
    <property type="match status" value="1"/>
</dbReference>
<keyword evidence="4" id="KW-0131">Cell cycle</keyword>
<evidence type="ECO:0000313" key="4">
    <source>
        <dbReference type="EMBL" id="CAA9581700.1"/>
    </source>
</evidence>
<proteinExistence type="predicted"/>
<dbReference type="CDD" id="cd06257">
    <property type="entry name" value="DnaJ"/>
    <property type="match status" value="1"/>
</dbReference>
<dbReference type="PANTHER" id="PTHR33925:SF1">
    <property type="entry name" value="PROTEIN ACCUMULATION AND REPLICATION OF CHLOROPLASTS 6, CHLOROPLASTIC"/>
    <property type="match status" value="1"/>
</dbReference>
<accession>A0A6J4VMM2</accession>
<gene>
    <name evidence="4" type="ORF">AVDCRST_MAG81-3127</name>
</gene>
<dbReference type="InterPro" id="IPR001623">
    <property type="entry name" value="DnaJ_domain"/>
</dbReference>
<evidence type="ECO:0000259" key="3">
    <source>
        <dbReference type="PROSITE" id="PS50076"/>
    </source>
</evidence>
<dbReference type="InterPro" id="IPR036869">
    <property type="entry name" value="J_dom_sf"/>
</dbReference>
<dbReference type="EMBL" id="CADCWO010000166">
    <property type="protein sequence ID" value="CAA9581700.1"/>
    <property type="molecule type" value="Genomic_DNA"/>
</dbReference>
<keyword evidence="2" id="KW-0812">Transmembrane</keyword>
<keyword evidence="2" id="KW-1133">Transmembrane helix</keyword>
<protein>
    <submittedName>
        <fullName evidence="4">Cell division protein ZipN/Ftn2/Arc6, specific for cyanobacteria and chloroplast</fullName>
    </submittedName>
</protein>
<sequence>MQIPLDYYRILGVPTQATAEQLQQSYRDRAQQLPRHPYSEVAIVARKQLLEAAYTVLSNSEQRQAYDAATAAAAPQTQDQQDAGSDATRLSSAIRDQQLGSIEIAEHQLGGALLLLQELGEYELVLKLGTPYLRSGILDLKQHRLGSVLSEADIVLTVALAELELGREQWRQNHYEKAAQSLQAGLELLLREGLFSDIQTEIRADLYKLRPYRILELLALPEDYPAQRHQGFSLLQDMLNERRGIDGAGNDQSGLSINDFLQFMQQLRSYLTVTEQQELFENEARRPSAVATYLAVYALVAQGYVQKQPALIRRAKAMLLRLSAHQEVYLEQAACSLLLGQTTAASQSLELSHEYESLAFIREYSVDSPDLIPGLYLYVERWLQDEVFPYFRDLVTEKVDLRSYFADQQVQVYLDELTTETSTISAQPALQQSLEIPQVALASTSTVPTEARLVTTSRQTATGNETRAPQPVATQVVDNSAMVSASSGRIASLNPSGAVTTLPEPRNAALKGKVANRAKVRRPARRSRPGHSMQQRWWQLGLILCGLLALGAVATALFIRREPRPLATVAEPLEQPLLDLDRPPLPIPTVNALATPAVSASTAKLGATLSQEDIRQLIQSWQATKAAALGPQHASELLAKVLTGPALKEWSGRAQSAKAGSWYWQYKLNQVNVNAIKPINPNQVSAEVTVNETANYFERGRQQTDSSYTDSYRVRYTLVRQNSQWLIEEMNVL</sequence>
<dbReference type="PROSITE" id="PS50076">
    <property type="entry name" value="DNAJ_2"/>
    <property type="match status" value="1"/>
</dbReference>
<feature type="region of interest" description="Disordered" evidence="1">
    <location>
        <begin position="512"/>
        <end position="531"/>
    </location>
</feature>
<dbReference type="GO" id="GO:0051301">
    <property type="term" value="P:cell division"/>
    <property type="evidence" value="ECO:0007669"/>
    <property type="project" value="UniProtKB-KW"/>
</dbReference>
<dbReference type="InterPro" id="IPR058032">
    <property type="entry name" value="CDP1-like_a_solenoid_1"/>
</dbReference>
<feature type="domain" description="J" evidence="3">
    <location>
        <begin position="6"/>
        <end position="70"/>
    </location>
</feature>
<evidence type="ECO:0000256" key="2">
    <source>
        <dbReference type="SAM" id="Phobius"/>
    </source>
</evidence>
<dbReference type="InterPro" id="IPR044685">
    <property type="entry name" value="CPD1-like"/>
</dbReference>
<dbReference type="InterPro" id="IPR025344">
    <property type="entry name" value="CDP1-like_IMS"/>
</dbReference>
<organism evidence="4">
    <name type="scientific">uncultured Synechococcales cyanobacterium</name>
    <dbReference type="NCBI Taxonomy" id="1936017"/>
    <lineage>
        <taxon>Bacteria</taxon>
        <taxon>Bacillati</taxon>
        <taxon>Cyanobacteriota</taxon>
        <taxon>Cyanophyceae</taxon>
        <taxon>Synechococcales</taxon>
        <taxon>environmental samples</taxon>
    </lineage>
</organism>
<feature type="compositionally biased region" description="Basic residues" evidence="1">
    <location>
        <begin position="514"/>
        <end position="529"/>
    </location>
</feature>
<dbReference type="InterPro" id="IPR057137">
    <property type="entry name" value="CDP1-like_a_solenoid_2"/>
</dbReference>
<dbReference type="AlphaFoldDB" id="A0A6J4VMM2"/>
<dbReference type="SMART" id="SM00271">
    <property type="entry name" value="DnaJ"/>
    <property type="match status" value="1"/>
</dbReference>
<dbReference type="SUPFAM" id="SSF46565">
    <property type="entry name" value="Chaperone J-domain"/>
    <property type="match status" value="1"/>
</dbReference>
<feature type="compositionally biased region" description="Low complexity" evidence="1">
    <location>
        <begin position="68"/>
        <end position="83"/>
    </location>
</feature>
<dbReference type="Pfam" id="PF25515">
    <property type="entry name" value="Arm_PDR"/>
    <property type="match status" value="1"/>
</dbReference>
<name>A0A6J4VMM2_9CYAN</name>
<reference evidence="4" key="1">
    <citation type="submission" date="2020-02" db="EMBL/GenBank/DDBJ databases">
        <authorList>
            <person name="Meier V. D."/>
        </authorList>
    </citation>
    <scope>NUCLEOTIDE SEQUENCE</scope>
    <source>
        <strain evidence="4">AVDCRST_MAG81</strain>
    </source>
</reference>
<keyword evidence="4" id="KW-0132">Cell division</keyword>
<dbReference type="Pfam" id="PF23468">
    <property type="entry name" value="ARC6"/>
    <property type="match status" value="1"/>
</dbReference>
<evidence type="ECO:0000256" key="1">
    <source>
        <dbReference type="SAM" id="MobiDB-lite"/>
    </source>
</evidence>